<dbReference type="GeneID" id="57974703"/>
<dbReference type="NCBIfam" id="TIGR01731">
    <property type="entry name" value="fil_hemag_20aa"/>
    <property type="match status" value="1"/>
</dbReference>
<evidence type="ECO:0000259" key="1">
    <source>
        <dbReference type="SMART" id="SM00912"/>
    </source>
</evidence>
<feature type="domain" description="Filamentous haemagglutinin FhaB/tRNA nuclease CdiA-like TPS" evidence="1">
    <location>
        <begin position="67"/>
        <end position="184"/>
    </location>
</feature>
<accession>A0A0E1NU38</accession>
<evidence type="ECO:0000313" key="2">
    <source>
        <dbReference type="EMBL" id="ABG15794.1"/>
    </source>
</evidence>
<dbReference type="SUPFAM" id="SSF51126">
    <property type="entry name" value="Pectin lyase-like"/>
    <property type="match status" value="1"/>
</dbReference>
<dbReference type="PATRIC" id="fig|360102.15.peg.2664"/>
<proteinExistence type="predicted"/>
<evidence type="ECO:0000313" key="3">
    <source>
        <dbReference type="Proteomes" id="UP000001971"/>
    </source>
</evidence>
<dbReference type="HOGENOM" id="CLU_048890_0_0_6"/>
<dbReference type="Gene3D" id="2.160.20.10">
    <property type="entry name" value="Single-stranded right-handed beta-helix, Pectin lyase-like"/>
    <property type="match status" value="1"/>
</dbReference>
<dbReference type="InterPro" id="IPR011050">
    <property type="entry name" value="Pectin_lyase_fold/virulence"/>
</dbReference>
<dbReference type="NCBIfam" id="TIGR01901">
    <property type="entry name" value="adhes_NPXG"/>
    <property type="match status" value="1"/>
</dbReference>
<gene>
    <name evidence="2" type="ordered locus">YPA_3832</name>
</gene>
<protein>
    <recommendedName>
        <fullName evidence="1">Filamentous haemagglutinin FhaB/tRNA nuclease CdiA-like TPS domain-containing protein</fullName>
    </recommendedName>
</protein>
<dbReference type="RefSeq" id="WP_002224153.1">
    <property type="nucleotide sequence ID" value="NC_008150.1"/>
</dbReference>
<dbReference type="InterPro" id="IPR008638">
    <property type="entry name" value="FhaB/CdiA-like_TPS"/>
</dbReference>
<dbReference type="Proteomes" id="UP000001971">
    <property type="component" value="Chromosome"/>
</dbReference>
<dbReference type="EMBL" id="CP000308">
    <property type="protein sequence ID" value="ABG15794.1"/>
    <property type="molecule type" value="Genomic_DNA"/>
</dbReference>
<sequence precursor="true">MKLTYIKTKQGLSILPLSIILSLYGSSVAYADNIIPDIQAPAGQQAEVSIIETPPSTCRALTSYCIGMTETVVNIQAPDENGLSHNKYSKFDVVANGLFDVTTLNNRLAQEVNGNSFLQDKSATIILNEVNSSHASLLDGNLRVDGGNAHIIIANPAGINCRGCSFTNASHVTLTTGTPSFSDNKLNSFIVEQGNINIEKNPSYYMRTGLRYKGADKTYLDLFADTITVSGEINADDGYIVTGKNKVGFSLPGQPLQVSRLGNENTPVPGTVSLDVSEIGGMYTNKIRIHATDGTIKNKGAIRANDTLSLSSAANIDNSNGNISGKMVLLSSEGVINNSGGTILNNGEYDLLPSQGIKITSRGLNNEGGKIEYKNGSVEIATVNTIKNGKGTIKATSTQGRVRIKLHSNNLNNTGGSIISSGKIEGKVNNIRNNGGAIIGLGGVDLNETVLINDTGKIISDFN</sequence>
<reference evidence="2 3" key="1">
    <citation type="journal article" date="2006" name="J. Bacteriol.">
        <title>Complete genome sequence of Yersinia pestis strains Antiqua and Nepal516: evidence of gene reduction in an emerging pathogen.</title>
        <authorList>
            <person name="Chain P.S."/>
            <person name="Hu P."/>
            <person name="Malfatti S.A."/>
            <person name="Radnedge L."/>
            <person name="Larimer F."/>
            <person name="Vergez L.M."/>
            <person name="Worsham P."/>
            <person name="Chu M.C."/>
            <person name="Andersen G.L."/>
        </authorList>
    </citation>
    <scope>NUCLEOTIDE SEQUENCE [LARGE SCALE GENOMIC DNA]</scope>
    <source>
        <strain evidence="2 3">Antiqua</strain>
    </source>
</reference>
<dbReference type="AlphaFoldDB" id="A0A0E1NU38"/>
<dbReference type="SMART" id="SM00912">
    <property type="entry name" value="Haemagg_act"/>
    <property type="match status" value="1"/>
</dbReference>
<dbReference type="InterPro" id="IPR010069">
    <property type="entry name" value="CdiA_FHA1_rpt"/>
</dbReference>
<dbReference type="KEGG" id="ypa:YPA_3832"/>
<organism evidence="2 3">
    <name type="scientific">Yersinia pestis bv. Antiqua (strain Antiqua)</name>
    <dbReference type="NCBI Taxonomy" id="360102"/>
    <lineage>
        <taxon>Bacteria</taxon>
        <taxon>Pseudomonadati</taxon>
        <taxon>Pseudomonadota</taxon>
        <taxon>Gammaproteobacteria</taxon>
        <taxon>Enterobacterales</taxon>
        <taxon>Yersiniaceae</taxon>
        <taxon>Yersinia</taxon>
    </lineage>
</organism>
<dbReference type="Pfam" id="PF05860">
    <property type="entry name" value="TPS"/>
    <property type="match status" value="1"/>
</dbReference>
<name>A0A0E1NU38_YERPA</name>
<dbReference type="InterPro" id="IPR012334">
    <property type="entry name" value="Pectin_lyas_fold"/>
</dbReference>